<dbReference type="AlphaFoldDB" id="A0A2Z6QHS5"/>
<evidence type="ECO:0000313" key="3">
    <source>
        <dbReference type="Proteomes" id="UP000247702"/>
    </source>
</evidence>
<feature type="region of interest" description="Disordered" evidence="1">
    <location>
        <begin position="70"/>
        <end position="103"/>
    </location>
</feature>
<accession>A0A2Z6QHS5</accession>
<gene>
    <name evidence="2" type="ORF">RclHR1_10980003</name>
</gene>
<dbReference type="EMBL" id="BEXD01000111">
    <property type="protein sequence ID" value="GBB84351.1"/>
    <property type="molecule type" value="Genomic_DNA"/>
</dbReference>
<name>A0A2Z6QHS5_9GLOM</name>
<evidence type="ECO:0000256" key="1">
    <source>
        <dbReference type="SAM" id="MobiDB-lite"/>
    </source>
</evidence>
<protein>
    <submittedName>
        <fullName evidence="2">Uncharacterized protein</fullName>
    </submittedName>
</protein>
<proteinExistence type="predicted"/>
<organism evidence="2 3">
    <name type="scientific">Rhizophagus clarus</name>
    <dbReference type="NCBI Taxonomy" id="94130"/>
    <lineage>
        <taxon>Eukaryota</taxon>
        <taxon>Fungi</taxon>
        <taxon>Fungi incertae sedis</taxon>
        <taxon>Mucoromycota</taxon>
        <taxon>Glomeromycotina</taxon>
        <taxon>Glomeromycetes</taxon>
        <taxon>Glomerales</taxon>
        <taxon>Glomeraceae</taxon>
        <taxon>Rhizophagus</taxon>
    </lineage>
</organism>
<reference evidence="2 3" key="1">
    <citation type="submission" date="2017-11" db="EMBL/GenBank/DDBJ databases">
        <title>The genome of Rhizophagus clarus HR1 reveals common genetic basis of auxotrophy among arbuscular mycorrhizal fungi.</title>
        <authorList>
            <person name="Kobayashi Y."/>
        </authorList>
    </citation>
    <scope>NUCLEOTIDE SEQUENCE [LARGE SCALE GENOMIC DNA]</scope>
    <source>
        <strain evidence="2 3">HR1</strain>
    </source>
</reference>
<sequence length="167" mass="19483">MLFYRRIIKNIFFLSFINKLSLKKADGCSYVPDRAIDAFKAYNKNLCHWAEKKGNNFEAMIFDTMNNAIKEDPYPDEGPNLFDDDRDPDEGPNLFDDDRDPDDHLQQIFDYASGRSAPRNTEQRLASMIAKRIAKARKRREDDELNRAMCDFFLDDHDDPMDTSNAI</sequence>
<dbReference type="Proteomes" id="UP000247702">
    <property type="component" value="Unassembled WGS sequence"/>
</dbReference>
<evidence type="ECO:0000313" key="2">
    <source>
        <dbReference type="EMBL" id="GBB84351.1"/>
    </source>
</evidence>
<keyword evidence="3" id="KW-1185">Reference proteome</keyword>
<feature type="compositionally biased region" description="Acidic residues" evidence="1">
    <location>
        <begin position="82"/>
        <end position="100"/>
    </location>
</feature>
<comment type="caution">
    <text evidence="2">The sequence shown here is derived from an EMBL/GenBank/DDBJ whole genome shotgun (WGS) entry which is preliminary data.</text>
</comment>